<dbReference type="GO" id="GO:0006298">
    <property type="term" value="P:mismatch repair"/>
    <property type="evidence" value="ECO:0007669"/>
    <property type="project" value="InterPro"/>
</dbReference>
<feature type="signal peptide" evidence="3">
    <location>
        <begin position="1"/>
        <end position="18"/>
    </location>
</feature>
<dbReference type="InterPro" id="IPR038973">
    <property type="entry name" value="MutL/Mlh/Pms-like"/>
</dbReference>
<evidence type="ECO:0000256" key="1">
    <source>
        <dbReference type="ARBA" id="ARBA00006082"/>
    </source>
</evidence>
<feature type="compositionally biased region" description="Low complexity" evidence="2">
    <location>
        <begin position="319"/>
        <end position="329"/>
    </location>
</feature>
<accession>A0AAE8SRG2</accession>
<feature type="region of interest" description="Disordered" evidence="2">
    <location>
        <begin position="319"/>
        <end position="355"/>
    </location>
</feature>
<evidence type="ECO:0000256" key="2">
    <source>
        <dbReference type="SAM" id="MobiDB-lite"/>
    </source>
</evidence>
<evidence type="ECO:0000313" key="4">
    <source>
        <dbReference type="EMBL" id="SPN97166.1"/>
    </source>
</evidence>
<dbReference type="PROSITE" id="PS00058">
    <property type="entry name" value="DNA_MISMATCH_REPAIR_1"/>
    <property type="match status" value="1"/>
</dbReference>
<dbReference type="PANTHER" id="PTHR10073:SF41">
    <property type="entry name" value="MISMATCH REPAIR PROTEIN, PUTATIVE (AFU_ORTHOLOGUE AFUA_8G05820)-RELATED"/>
    <property type="match status" value="1"/>
</dbReference>
<proteinExistence type="inferred from homology"/>
<name>A0AAE8SRG2_9PEZI</name>
<keyword evidence="3" id="KW-0732">Signal</keyword>
<dbReference type="InterPro" id="IPR036890">
    <property type="entry name" value="HATPase_C_sf"/>
</dbReference>
<dbReference type="PANTHER" id="PTHR10073">
    <property type="entry name" value="DNA MISMATCH REPAIR PROTEIN MLH, PMS, MUTL"/>
    <property type="match status" value="1"/>
</dbReference>
<evidence type="ECO:0000313" key="5">
    <source>
        <dbReference type="Proteomes" id="UP001187682"/>
    </source>
</evidence>
<dbReference type="Gene3D" id="3.30.565.10">
    <property type="entry name" value="Histidine kinase-like ATPase, C-terminal domain"/>
    <property type="match status" value="1"/>
</dbReference>
<reference evidence="4" key="1">
    <citation type="submission" date="2018-03" db="EMBL/GenBank/DDBJ databases">
        <authorList>
            <person name="Guldener U."/>
        </authorList>
    </citation>
    <scope>NUCLEOTIDE SEQUENCE</scope>
</reference>
<evidence type="ECO:0000256" key="3">
    <source>
        <dbReference type="SAM" id="SignalP"/>
    </source>
</evidence>
<sequence length="474" mass="51170">MPIQPLGKKAALLLRASALVVTPASLVKELVDNAIDAKSTTIKVQIARNGVDQIEVQDNGVGIHVDDFGALGRRAHTSKLREFQDLPRVGGTSLGFRGEALAAANSFAEVIITTRTAGEKVGHRVRLEQKEGGVKKHDLVPAPVGTTVRIQHLFAGIPVRKRMAVENFLKSTAGIKLLLTAYALARPHIRISFCVLGDPRGSWSYSPVGAPNVREAVFQIFGNDLAPQCVGVTLIETTSAPHDKLIEELTDHEISRITDEVMFTDEPRVLKVIEELLDVSYALAEAESGPAGSDAGELDELTPEDLQALETFAIGDDNSSFLDPLSPSLDDSERDSEVVPFRNSKLGYPPDEGPASIYSGEGNIKPETFTPEADSPNPWTIAAKSAGAKQQHHFPKVNEGGPALDDSEMFNLIHIDSYISTGTSKTGLPDDLEEATDAQHRIQTVLGEWLLKTTGTCYDLKLNLRSQVKGKSSC</sequence>
<dbReference type="Proteomes" id="UP001187682">
    <property type="component" value="Unassembled WGS sequence"/>
</dbReference>
<dbReference type="Pfam" id="PF13589">
    <property type="entry name" value="HATPase_c_3"/>
    <property type="match status" value="1"/>
</dbReference>
<organism evidence="4 5">
    <name type="scientific">Cephalotrichum gorgonifer</name>
    <dbReference type="NCBI Taxonomy" id="2041049"/>
    <lineage>
        <taxon>Eukaryota</taxon>
        <taxon>Fungi</taxon>
        <taxon>Dikarya</taxon>
        <taxon>Ascomycota</taxon>
        <taxon>Pezizomycotina</taxon>
        <taxon>Sordariomycetes</taxon>
        <taxon>Hypocreomycetidae</taxon>
        <taxon>Microascales</taxon>
        <taxon>Microascaceae</taxon>
        <taxon>Cephalotrichum</taxon>
    </lineage>
</organism>
<dbReference type="FunFam" id="3.30.565.10:FF:000017">
    <property type="entry name" value="PMS1 homolog 1, mismatch repair system component"/>
    <property type="match status" value="1"/>
</dbReference>
<dbReference type="GO" id="GO:0032389">
    <property type="term" value="C:MutLalpha complex"/>
    <property type="evidence" value="ECO:0007669"/>
    <property type="project" value="TreeGrafter"/>
</dbReference>
<gene>
    <name evidence="4" type="ORF">DNG_00682</name>
</gene>
<keyword evidence="5" id="KW-1185">Reference proteome</keyword>
<dbReference type="AlphaFoldDB" id="A0AAE8SRG2"/>
<dbReference type="EMBL" id="ONZQ02000001">
    <property type="protein sequence ID" value="SPN97166.1"/>
    <property type="molecule type" value="Genomic_DNA"/>
</dbReference>
<dbReference type="GO" id="GO:0016887">
    <property type="term" value="F:ATP hydrolysis activity"/>
    <property type="evidence" value="ECO:0007669"/>
    <property type="project" value="InterPro"/>
</dbReference>
<comment type="similarity">
    <text evidence="1">Belongs to the DNA mismatch repair MutL/HexB family.</text>
</comment>
<dbReference type="SUPFAM" id="SSF55874">
    <property type="entry name" value="ATPase domain of HSP90 chaperone/DNA topoisomerase II/histidine kinase"/>
    <property type="match status" value="1"/>
</dbReference>
<protein>
    <submittedName>
        <fullName evidence="4">Uncharacterized protein</fullName>
    </submittedName>
</protein>
<comment type="caution">
    <text evidence="4">The sequence shown here is derived from an EMBL/GenBank/DDBJ whole genome shotgun (WGS) entry which is preliminary data.</text>
</comment>
<feature type="chain" id="PRO_5042139204" evidence="3">
    <location>
        <begin position="19"/>
        <end position="474"/>
    </location>
</feature>
<dbReference type="GO" id="GO:0140664">
    <property type="term" value="F:ATP-dependent DNA damage sensor activity"/>
    <property type="evidence" value="ECO:0007669"/>
    <property type="project" value="InterPro"/>
</dbReference>
<dbReference type="InterPro" id="IPR014762">
    <property type="entry name" value="DNA_mismatch_repair_CS"/>
</dbReference>